<dbReference type="EC" id="1.2.1.41" evidence="7"/>
<name>A0A6N6VQH9_9BACT</name>
<dbReference type="RefSeq" id="WP_153421317.1">
    <property type="nucleotide sequence ID" value="NZ_WFLM01000005.1"/>
</dbReference>
<dbReference type="InterPro" id="IPR012134">
    <property type="entry name" value="Glu-5-SA_DH"/>
</dbReference>
<dbReference type="PANTHER" id="PTHR11063:SF8">
    <property type="entry name" value="DELTA-1-PYRROLINE-5-CARBOXYLATE SYNTHASE"/>
    <property type="match status" value="1"/>
</dbReference>
<evidence type="ECO:0000256" key="7">
    <source>
        <dbReference type="HAMAP-Rule" id="MF_00412"/>
    </source>
</evidence>
<dbReference type="GO" id="GO:0055129">
    <property type="term" value="P:L-proline biosynthetic process"/>
    <property type="evidence" value="ECO:0007669"/>
    <property type="project" value="UniProtKB-UniRule"/>
</dbReference>
<accession>A0A6N6VQH9</accession>
<dbReference type="Gene3D" id="3.40.309.10">
    <property type="entry name" value="Aldehyde Dehydrogenase, Chain A, domain 2"/>
    <property type="match status" value="1"/>
</dbReference>
<comment type="subcellular location">
    <subcellularLocation>
        <location evidence="7">Cytoplasm</location>
    </subcellularLocation>
</comment>
<dbReference type="CDD" id="cd07079">
    <property type="entry name" value="ALDH_F18-19_ProA-GPR"/>
    <property type="match status" value="1"/>
</dbReference>
<dbReference type="GO" id="GO:0050661">
    <property type="term" value="F:NADP binding"/>
    <property type="evidence" value="ECO:0007669"/>
    <property type="project" value="InterPro"/>
</dbReference>
<keyword evidence="2 7" id="KW-0028">Amino-acid biosynthesis</keyword>
<comment type="catalytic activity">
    <reaction evidence="6 7">
        <text>L-glutamate 5-semialdehyde + phosphate + NADP(+) = L-glutamyl 5-phosphate + NADPH + H(+)</text>
        <dbReference type="Rhea" id="RHEA:19541"/>
        <dbReference type="ChEBI" id="CHEBI:15378"/>
        <dbReference type="ChEBI" id="CHEBI:43474"/>
        <dbReference type="ChEBI" id="CHEBI:57783"/>
        <dbReference type="ChEBI" id="CHEBI:58066"/>
        <dbReference type="ChEBI" id="CHEBI:58274"/>
        <dbReference type="ChEBI" id="CHEBI:58349"/>
        <dbReference type="EC" id="1.2.1.41"/>
    </reaction>
</comment>
<dbReference type="PANTHER" id="PTHR11063">
    <property type="entry name" value="GLUTAMATE SEMIALDEHYDE DEHYDROGENASE"/>
    <property type="match status" value="1"/>
</dbReference>
<keyword evidence="4 7" id="KW-0521">NADP</keyword>
<evidence type="ECO:0000256" key="4">
    <source>
        <dbReference type="ARBA" id="ARBA00022857"/>
    </source>
</evidence>
<dbReference type="Gene3D" id="3.40.605.10">
    <property type="entry name" value="Aldehyde Dehydrogenase, Chain A, domain 1"/>
    <property type="match status" value="1"/>
</dbReference>
<keyword evidence="7" id="KW-0963">Cytoplasm</keyword>
<dbReference type="HAMAP" id="MF_00412">
    <property type="entry name" value="ProA"/>
    <property type="match status" value="1"/>
</dbReference>
<comment type="similarity">
    <text evidence="7">Belongs to the gamma-glutamyl phosphate reductase family.</text>
</comment>
<dbReference type="GO" id="GO:0005737">
    <property type="term" value="C:cytoplasm"/>
    <property type="evidence" value="ECO:0007669"/>
    <property type="project" value="UniProtKB-SubCell"/>
</dbReference>
<organism evidence="8 9">
    <name type="scientific">Silvanigrella paludirubra</name>
    <dbReference type="NCBI Taxonomy" id="2499159"/>
    <lineage>
        <taxon>Bacteria</taxon>
        <taxon>Pseudomonadati</taxon>
        <taxon>Bdellovibrionota</taxon>
        <taxon>Oligoflexia</taxon>
        <taxon>Silvanigrellales</taxon>
        <taxon>Silvanigrellaceae</taxon>
        <taxon>Silvanigrella</taxon>
    </lineage>
</organism>
<dbReference type="NCBIfam" id="NF001221">
    <property type="entry name" value="PRK00197.1"/>
    <property type="match status" value="1"/>
</dbReference>
<reference evidence="8 9" key="1">
    <citation type="submission" date="2019-10" db="EMBL/GenBank/DDBJ databases">
        <title>New species of Slilvanegrellaceae.</title>
        <authorList>
            <person name="Pitt A."/>
            <person name="Hahn M.W."/>
        </authorList>
    </citation>
    <scope>NUCLEOTIDE SEQUENCE [LARGE SCALE GENOMIC DNA]</scope>
    <source>
        <strain evidence="8 9">SP-Ram-0.45-NSY-1</strain>
    </source>
</reference>
<dbReference type="SUPFAM" id="SSF53720">
    <property type="entry name" value="ALDH-like"/>
    <property type="match status" value="1"/>
</dbReference>
<dbReference type="Proteomes" id="UP000437748">
    <property type="component" value="Unassembled WGS sequence"/>
</dbReference>
<keyword evidence="9" id="KW-1185">Reference proteome</keyword>
<comment type="function">
    <text evidence="7">Catalyzes the NADPH-dependent reduction of L-glutamate 5-phosphate into L-glutamate 5-semialdehyde and phosphate. The product spontaneously undergoes cyclization to form 1-pyrroline-5-carboxylate.</text>
</comment>
<evidence type="ECO:0000313" key="8">
    <source>
        <dbReference type="EMBL" id="KAB8036902.1"/>
    </source>
</evidence>
<evidence type="ECO:0000256" key="2">
    <source>
        <dbReference type="ARBA" id="ARBA00022605"/>
    </source>
</evidence>
<dbReference type="PIRSF" id="PIRSF000151">
    <property type="entry name" value="GPR"/>
    <property type="match status" value="1"/>
</dbReference>
<dbReference type="EMBL" id="WFLM01000005">
    <property type="protein sequence ID" value="KAB8036902.1"/>
    <property type="molecule type" value="Genomic_DNA"/>
</dbReference>
<evidence type="ECO:0000313" key="9">
    <source>
        <dbReference type="Proteomes" id="UP000437748"/>
    </source>
</evidence>
<protein>
    <recommendedName>
        <fullName evidence="7">Gamma-glutamyl phosphate reductase</fullName>
        <shortName evidence="7">GPR</shortName>
        <ecNumber evidence="7">1.2.1.41</ecNumber>
    </recommendedName>
    <alternativeName>
        <fullName evidence="7">Glutamate-5-semialdehyde dehydrogenase</fullName>
    </alternativeName>
    <alternativeName>
        <fullName evidence="7">Glutamyl-gamma-semialdehyde dehydrogenase</fullName>
        <shortName evidence="7">GSA dehydrogenase</shortName>
    </alternativeName>
</protein>
<proteinExistence type="inferred from homology"/>
<comment type="caution">
    <text evidence="8">The sequence shown here is derived from an EMBL/GenBank/DDBJ whole genome shotgun (WGS) entry which is preliminary data.</text>
</comment>
<keyword evidence="5 7" id="KW-0560">Oxidoreductase</keyword>
<dbReference type="InterPro" id="IPR000965">
    <property type="entry name" value="GPR_dom"/>
</dbReference>
<dbReference type="AlphaFoldDB" id="A0A6N6VQH9"/>
<keyword evidence="3 7" id="KW-0641">Proline biosynthesis</keyword>
<sequence length="417" mass="47130">MYELKNQFQKTKKSSYVLNNLSDPIKNEVLKTLSKNLIVMHQTILIENAKDLEKMSKENPLYDRLLLTKDRVLSFANDILKIVKLKSPVQKILNEKILENGLKLQKITVPLGVIGIIYEARPNVTIDVFTLCFKSGNAVILKGGKEAHYSNSILYEIIKKTLIEHHINSDIVYLLPPEREATEFLIQAVGLVDVVIPRGSKQLIDYVRNHSKVPVIETGAGIVHTYFDSSGDLEKGRRIIENAKTRRVSVCNALDTLIIHKNRLNDLYDLIKDLSLKNVEIFADELSYNKLIEKYPDQLLNKAKEEDFGTEFLSLKMSIKTVNSIEEAFEHIFQYSSGHSEAIIAEDENAIQSFFQNIDAAAVYANAPTSFTDGGEFEMGSEIGISTQKLHARGPMGLEELTSYKWLITGNGEQIRK</sequence>
<dbReference type="UniPathway" id="UPA00098">
    <property type="reaction ID" value="UER00360"/>
</dbReference>
<dbReference type="InterPro" id="IPR016163">
    <property type="entry name" value="Ald_DH_C"/>
</dbReference>
<comment type="pathway">
    <text evidence="1 7">Amino-acid biosynthesis; L-proline biosynthesis; L-glutamate 5-semialdehyde from L-glutamate: step 2/2.</text>
</comment>
<dbReference type="OrthoDB" id="9809970at2"/>
<gene>
    <name evidence="7" type="primary">proA</name>
    <name evidence="8" type="ORF">GCL60_13745</name>
</gene>
<dbReference type="InterPro" id="IPR016162">
    <property type="entry name" value="Ald_DH_N"/>
</dbReference>
<evidence type="ECO:0000256" key="3">
    <source>
        <dbReference type="ARBA" id="ARBA00022650"/>
    </source>
</evidence>
<dbReference type="GO" id="GO:0004350">
    <property type="term" value="F:glutamate-5-semialdehyde dehydrogenase activity"/>
    <property type="evidence" value="ECO:0007669"/>
    <property type="project" value="UniProtKB-UniRule"/>
</dbReference>
<dbReference type="InterPro" id="IPR016161">
    <property type="entry name" value="Ald_DH/histidinol_DH"/>
</dbReference>
<evidence type="ECO:0000256" key="6">
    <source>
        <dbReference type="ARBA" id="ARBA00049024"/>
    </source>
</evidence>
<evidence type="ECO:0000256" key="5">
    <source>
        <dbReference type="ARBA" id="ARBA00023002"/>
    </source>
</evidence>
<evidence type="ECO:0000256" key="1">
    <source>
        <dbReference type="ARBA" id="ARBA00004985"/>
    </source>
</evidence>
<dbReference type="NCBIfam" id="TIGR00407">
    <property type="entry name" value="proA"/>
    <property type="match status" value="1"/>
</dbReference>